<dbReference type="EMBL" id="OU015568">
    <property type="protein sequence ID" value="CAG5091374.1"/>
    <property type="molecule type" value="Genomic_DNA"/>
</dbReference>
<name>A0ABN7S8W2_OIKDI</name>
<keyword evidence="3" id="KW-1185">Reference proteome</keyword>
<organism evidence="2 3">
    <name type="scientific">Oikopleura dioica</name>
    <name type="common">Tunicate</name>
    <dbReference type="NCBI Taxonomy" id="34765"/>
    <lineage>
        <taxon>Eukaryota</taxon>
        <taxon>Metazoa</taxon>
        <taxon>Chordata</taxon>
        <taxon>Tunicata</taxon>
        <taxon>Appendicularia</taxon>
        <taxon>Copelata</taxon>
        <taxon>Oikopleuridae</taxon>
        <taxon>Oikopleura</taxon>
    </lineage>
</organism>
<proteinExistence type="predicted"/>
<protein>
    <submittedName>
        <fullName evidence="2">Oidioi.mRNA.OKI2018_I69.PAR.g13016.t1.cds</fullName>
    </submittedName>
</protein>
<evidence type="ECO:0000256" key="1">
    <source>
        <dbReference type="SAM" id="MobiDB-lite"/>
    </source>
</evidence>
<feature type="region of interest" description="Disordered" evidence="1">
    <location>
        <begin position="265"/>
        <end position="285"/>
    </location>
</feature>
<evidence type="ECO:0000313" key="3">
    <source>
        <dbReference type="Proteomes" id="UP001158576"/>
    </source>
</evidence>
<gene>
    <name evidence="2" type="ORF">OKIOD_LOCUS4574</name>
</gene>
<accession>A0ABN7S8W2</accession>
<dbReference type="Proteomes" id="UP001158576">
    <property type="component" value="Chromosome PAR"/>
</dbReference>
<sequence length="285" mass="30818">MKLAFFIPAFATANNGNGNGGANQHVDGANVHLNGCIWPEQGAHPQGLHTIADDEFARFVGLTKGVGLDNPYSEAEIVTRQCPTHCVYDGSDYSCSGFEDDEEYTCHFKVGKGNRPPGKHYIWTRSSNIEGIAVFFKSDALEQYRKISKKKKCPVPVITASDPDAICGDRPQIPTKKQWEEEGLRFDAYTVWNDDGTSVQCGPGATPVRGGDKFEALNLVCTKGKGNSFKWMHQSSSGKVQPAGNKWLHKKFLCKKCHNKCDGGDGGDGGEGSGAESPDVASVSL</sequence>
<evidence type="ECO:0000313" key="2">
    <source>
        <dbReference type="EMBL" id="CAG5091374.1"/>
    </source>
</evidence>
<reference evidence="2 3" key="1">
    <citation type="submission" date="2021-04" db="EMBL/GenBank/DDBJ databases">
        <authorList>
            <person name="Bliznina A."/>
        </authorList>
    </citation>
    <scope>NUCLEOTIDE SEQUENCE [LARGE SCALE GENOMIC DNA]</scope>
</reference>